<evidence type="ECO:0000313" key="2">
    <source>
        <dbReference type="Proteomes" id="UP000247459"/>
    </source>
</evidence>
<dbReference type="OrthoDB" id="2660986at2"/>
<sequence length="64" mass="7481">MHTYNIMVNQEVVESIEGQGRCKDTIAFILMDRVFKLTKRFKDTDANVNVIIKETGEDYYYSVV</sequence>
<comment type="caution">
    <text evidence="1">The sequence shown here is derived from an EMBL/GenBank/DDBJ whole genome shotgun (WGS) entry which is preliminary data.</text>
</comment>
<evidence type="ECO:0000313" key="1">
    <source>
        <dbReference type="EMBL" id="PYY28302.1"/>
    </source>
</evidence>
<dbReference type="Proteomes" id="UP000247459">
    <property type="component" value="Unassembled WGS sequence"/>
</dbReference>
<proteinExistence type="predicted"/>
<dbReference type="AlphaFoldDB" id="A0A2W0CDW9"/>
<protein>
    <submittedName>
        <fullName evidence="1">Uncharacterized protein</fullName>
    </submittedName>
</protein>
<gene>
    <name evidence="1" type="ORF">PIL02S_03453</name>
</gene>
<name>A0A2W0CDW9_9BACL</name>
<dbReference type="EMBL" id="PRLG01000020">
    <property type="protein sequence ID" value="PYY28302.1"/>
    <property type="molecule type" value="Genomic_DNA"/>
</dbReference>
<reference evidence="1 2" key="1">
    <citation type="submission" date="2018-01" db="EMBL/GenBank/DDBJ databases">
        <title>Genome sequence of the PGP bacterium Paenibacillus illinoisensis E3.</title>
        <authorList>
            <person name="Rolli E."/>
            <person name="Marasco R."/>
            <person name="Bessem C."/>
            <person name="Michoud G."/>
            <person name="Gaiarsa S."/>
            <person name="Borin S."/>
            <person name="Daffonchio D."/>
        </authorList>
    </citation>
    <scope>NUCLEOTIDE SEQUENCE [LARGE SCALE GENOMIC DNA]</scope>
    <source>
        <strain evidence="1 2">E3</strain>
    </source>
</reference>
<accession>A0A2W0CDW9</accession>
<organism evidence="1 2">
    <name type="scientific">Paenibacillus illinoisensis</name>
    <dbReference type="NCBI Taxonomy" id="59845"/>
    <lineage>
        <taxon>Bacteria</taxon>
        <taxon>Bacillati</taxon>
        <taxon>Bacillota</taxon>
        <taxon>Bacilli</taxon>
        <taxon>Bacillales</taxon>
        <taxon>Paenibacillaceae</taxon>
        <taxon>Paenibacillus</taxon>
    </lineage>
</organism>